<name>A0A652YUI1_NOCGL</name>
<feature type="transmembrane region" description="Helical" evidence="1">
    <location>
        <begin position="98"/>
        <end position="117"/>
    </location>
</feature>
<accession>A0A652YUI1</accession>
<dbReference type="Pfam" id="PF13367">
    <property type="entry name" value="PrsW-protease"/>
    <property type="match status" value="1"/>
</dbReference>
<gene>
    <name evidence="2" type="ORF">FNL38_102697</name>
</gene>
<reference evidence="2" key="1">
    <citation type="submission" date="2019-07" db="EMBL/GenBank/DDBJ databases">
        <title>Genomic Encyclopedia of Type Strains, Phase IV (KMG-IV): sequencing the most valuable type-strain genomes for metagenomic binning, comparative biology and taxonomic classification.</title>
        <authorList>
            <person name="Goeker M."/>
        </authorList>
    </citation>
    <scope>NUCLEOTIDE SEQUENCE</scope>
    <source>
        <strain evidence="2">DSM 44596</strain>
    </source>
</reference>
<keyword evidence="1" id="KW-0472">Membrane</keyword>
<dbReference type="PANTHER" id="PTHR36844:SF1">
    <property type="entry name" value="PROTEASE PRSW"/>
    <property type="match status" value="1"/>
</dbReference>
<feature type="transmembrane region" description="Helical" evidence="1">
    <location>
        <begin position="38"/>
        <end position="58"/>
    </location>
</feature>
<sequence length="398" mass="43127">MMTMSTVQSTGDSNATRVSAIENSGWGRSFTFYQPRNAAFWVYLLLVTTGVFQFFSMLASSAGAYGEAIGLSVVLFSAYGAAFWWFTHHIDRYARQPAKLIVVAFLWGSFAATWGMAAHANDAILALYAKMFGQAWAADWGAGLAAPFTEETAKGLGLVLLIALASRFVRTAFDGFILGAFIGLGFQLFEDVVYALNSAGSQFGANQIDAAMTTIVMRMVVGVAAHTLYSAIFCAGLVYLLGRPAEPRRLGRGIALMATAMLLHGLWDSAAALAQGSALMFPLLFVLIVVALVLVLQVFRLTVPRERHFLHDILAPEAEHGVITDDELTAVCGNHKARRAFRRSAGTRADRKRNGYVLEATADLADALAYSRGNNTDRVEFARSEVARIRSGRPSIKA</sequence>
<dbReference type="EMBL" id="VNIQ01000002">
    <property type="protein sequence ID" value="TYQ06556.1"/>
    <property type="molecule type" value="Genomic_DNA"/>
</dbReference>
<dbReference type="PANTHER" id="PTHR36844">
    <property type="entry name" value="PROTEASE PRSW"/>
    <property type="match status" value="1"/>
</dbReference>
<evidence type="ECO:0000313" key="2">
    <source>
        <dbReference type="EMBL" id="TYQ06556.1"/>
    </source>
</evidence>
<feature type="transmembrane region" description="Helical" evidence="1">
    <location>
        <begin position="64"/>
        <end position="86"/>
    </location>
</feature>
<feature type="transmembrane region" description="Helical" evidence="1">
    <location>
        <begin position="253"/>
        <end position="273"/>
    </location>
</feature>
<proteinExistence type="predicted"/>
<keyword evidence="1" id="KW-0812">Transmembrane</keyword>
<dbReference type="AlphaFoldDB" id="A0A652YUI1"/>
<feature type="transmembrane region" description="Helical" evidence="1">
    <location>
        <begin position="176"/>
        <end position="196"/>
    </location>
</feature>
<dbReference type="GO" id="GO:0008233">
    <property type="term" value="F:peptidase activity"/>
    <property type="evidence" value="ECO:0007669"/>
    <property type="project" value="InterPro"/>
</dbReference>
<dbReference type="InterPro" id="IPR026898">
    <property type="entry name" value="PrsW"/>
</dbReference>
<organism evidence="2">
    <name type="scientific">Nocardia globerula</name>
    <dbReference type="NCBI Taxonomy" id="1818"/>
    <lineage>
        <taxon>Bacteria</taxon>
        <taxon>Bacillati</taxon>
        <taxon>Actinomycetota</taxon>
        <taxon>Actinomycetes</taxon>
        <taxon>Mycobacteriales</taxon>
        <taxon>Nocardiaceae</taxon>
        <taxon>Nocardia</taxon>
    </lineage>
</organism>
<feature type="transmembrane region" description="Helical" evidence="1">
    <location>
        <begin position="216"/>
        <end position="241"/>
    </location>
</feature>
<protein>
    <submittedName>
        <fullName evidence="2">RsiW-degrading membrane proteinase PrsW (M82 family)</fullName>
    </submittedName>
</protein>
<comment type="caution">
    <text evidence="2">The sequence shown here is derived from an EMBL/GenBank/DDBJ whole genome shotgun (WGS) entry which is preliminary data.</text>
</comment>
<keyword evidence="1" id="KW-1133">Transmembrane helix</keyword>
<feature type="transmembrane region" description="Helical" evidence="1">
    <location>
        <begin position="279"/>
        <end position="299"/>
    </location>
</feature>
<evidence type="ECO:0000256" key="1">
    <source>
        <dbReference type="SAM" id="Phobius"/>
    </source>
</evidence>